<dbReference type="Gene3D" id="3.40.366.10">
    <property type="entry name" value="Malonyl-Coenzyme A Acyl Carrier Protein, domain 2"/>
    <property type="match status" value="1"/>
</dbReference>
<dbReference type="PIRSF" id="PIRSF000446">
    <property type="entry name" value="Mct"/>
    <property type="match status" value="1"/>
</dbReference>
<dbReference type="GO" id="GO:0005829">
    <property type="term" value="C:cytosol"/>
    <property type="evidence" value="ECO:0007669"/>
    <property type="project" value="TreeGrafter"/>
</dbReference>
<dbReference type="PANTHER" id="PTHR42681:SF1">
    <property type="entry name" value="MALONYL-COA-ACYL CARRIER PROTEIN TRANSACYLASE, MITOCHONDRIAL"/>
    <property type="match status" value="1"/>
</dbReference>
<evidence type="ECO:0000256" key="5">
    <source>
        <dbReference type="PIRSR" id="PIRSR000446-1"/>
    </source>
</evidence>
<evidence type="ECO:0000313" key="8">
    <source>
        <dbReference type="Proteomes" id="UP000284219"/>
    </source>
</evidence>
<sequence length="315" mass="33957">MSKIAFLFPGQGSQAVGMGKDIAEQNPKAKAIFEKANEALGYDLQKLCFFGPEEELKVTYHTQPALVTTSIALLEAGKGKLPKPDFVAGHSLGEYSALVAAGVLSFEDAVYAVRQRGELMNDAVPVGQGSMAAVLGADTELIRETCEKVQKEGLSAQIANINCPGQIVISGVKEGVERVSILLKENGVKRVLPLAVSGPFHSQLMVPASERLQTVLDPITFSDALVPVVTNIDGEPKSNAKELEKALISQVYSSVQWERSIQFMIGQGVETFIEFGSGTVLTGLMRKIDRTRKTMNIFDAESLQQAIDELTRSSV</sequence>
<dbReference type="PANTHER" id="PTHR42681">
    <property type="entry name" value="MALONYL-COA-ACYL CARRIER PROTEIN TRANSACYLASE, MITOCHONDRIAL"/>
    <property type="match status" value="1"/>
</dbReference>
<reference evidence="7 8" key="1">
    <citation type="submission" date="2016-08" db="EMBL/GenBank/DDBJ databases">
        <title>Novel Firmicute Genomes.</title>
        <authorList>
            <person name="Poppleton D.I."/>
            <person name="Gribaldo S."/>
        </authorList>
    </citation>
    <scope>NUCLEOTIDE SEQUENCE [LARGE SCALE GENOMIC DNA]</scope>
    <source>
        <strain evidence="7 8">RAOx-1</strain>
    </source>
</reference>
<organism evidence="7 8">
    <name type="scientific">Ammoniphilus oxalaticus</name>
    <dbReference type="NCBI Taxonomy" id="66863"/>
    <lineage>
        <taxon>Bacteria</taxon>
        <taxon>Bacillati</taxon>
        <taxon>Bacillota</taxon>
        <taxon>Bacilli</taxon>
        <taxon>Bacillales</taxon>
        <taxon>Paenibacillaceae</taxon>
        <taxon>Aneurinibacillus group</taxon>
        <taxon>Ammoniphilus</taxon>
    </lineage>
</organism>
<accession>A0A419SG02</accession>
<dbReference type="Pfam" id="PF00698">
    <property type="entry name" value="Acyl_transf_1"/>
    <property type="match status" value="1"/>
</dbReference>
<dbReference type="EMBL" id="MCHY01000009">
    <property type="protein sequence ID" value="RKD22710.1"/>
    <property type="molecule type" value="Genomic_DNA"/>
</dbReference>
<dbReference type="GO" id="GO:0004314">
    <property type="term" value="F:[acyl-carrier-protein] S-malonyltransferase activity"/>
    <property type="evidence" value="ECO:0007669"/>
    <property type="project" value="UniProtKB-EC"/>
</dbReference>
<dbReference type="Gene3D" id="3.30.70.250">
    <property type="entry name" value="Malonyl-CoA ACP transacylase, ACP-binding"/>
    <property type="match status" value="1"/>
</dbReference>
<keyword evidence="8" id="KW-1185">Reference proteome</keyword>
<name>A0A419SG02_9BACL</name>
<dbReference type="SUPFAM" id="SSF55048">
    <property type="entry name" value="Probable ACP-binding domain of malonyl-CoA ACP transacylase"/>
    <property type="match status" value="1"/>
</dbReference>
<dbReference type="InterPro" id="IPR016035">
    <property type="entry name" value="Acyl_Trfase/lysoPLipase"/>
</dbReference>
<feature type="active site" evidence="5">
    <location>
        <position position="201"/>
    </location>
</feature>
<dbReference type="FunFam" id="3.30.70.250:FF:000001">
    <property type="entry name" value="Malonyl CoA-acyl carrier protein transacylase"/>
    <property type="match status" value="1"/>
</dbReference>
<comment type="caution">
    <text evidence="7">The sequence shown here is derived from an EMBL/GenBank/DDBJ whole genome shotgun (WGS) entry which is preliminary data.</text>
</comment>
<comment type="catalytic activity">
    <reaction evidence="3 4">
        <text>holo-[ACP] + malonyl-CoA = malonyl-[ACP] + CoA</text>
        <dbReference type="Rhea" id="RHEA:41792"/>
        <dbReference type="Rhea" id="RHEA-COMP:9623"/>
        <dbReference type="Rhea" id="RHEA-COMP:9685"/>
        <dbReference type="ChEBI" id="CHEBI:57287"/>
        <dbReference type="ChEBI" id="CHEBI:57384"/>
        <dbReference type="ChEBI" id="CHEBI:64479"/>
        <dbReference type="ChEBI" id="CHEBI:78449"/>
        <dbReference type="EC" id="2.3.1.39"/>
    </reaction>
</comment>
<dbReference type="InterPro" id="IPR050858">
    <property type="entry name" value="Mal-CoA-ACP_Trans/PKS_FabD"/>
</dbReference>
<dbReference type="InterPro" id="IPR014043">
    <property type="entry name" value="Acyl_transferase_dom"/>
</dbReference>
<dbReference type="InterPro" id="IPR024925">
    <property type="entry name" value="Malonyl_CoA-ACP_transAc"/>
</dbReference>
<dbReference type="RefSeq" id="WP_120190186.1">
    <property type="nucleotide sequence ID" value="NZ_MCHY01000009.1"/>
</dbReference>
<dbReference type="InterPro" id="IPR004410">
    <property type="entry name" value="Malonyl_CoA-ACP_transAc_FabD"/>
</dbReference>
<dbReference type="EC" id="2.3.1.39" evidence="4"/>
<dbReference type="Proteomes" id="UP000284219">
    <property type="component" value="Unassembled WGS sequence"/>
</dbReference>
<protein>
    <recommendedName>
        <fullName evidence="4">Malonyl CoA-acyl carrier protein transacylase</fullName>
        <ecNumber evidence="4">2.3.1.39</ecNumber>
    </recommendedName>
</protein>
<dbReference type="NCBIfam" id="TIGR00128">
    <property type="entry name" value="fabD"/>
    <property type="match status" value="1"/>
</dbReference>
<evidence type="ECO:0000256" key="1">
    <source>
        <dbReference type="ARBA" id="ARBA00022679"/>
    </source>
</evidence>
<dbReference type="AlphaFoldDB" id="A0A419SG02"/>
<gene>
    <name evidence="7" type="ORF">BEP19_10665</name>
</gene>
<feature type="active site" evidence="5">
    <location>
        <position position="91"/>
    </location>
</feature>
<feature type="domain" description="Malonyl-CoA:ACP transacylase (MAT)" evidence="6">
    <location>
        <begin position="7"/>
        <end position="314"/>
    </location>
</feature>
<evidence type="ECO:0000313" key="7">
    <source>
        <dbReference type="EMBL" id="RKD22710.1"/>
    </source>
</evidence>
<dbReference type="InterPro" id="IPR016036">
    <property type="entry name" value="Malonyl_transacylase_ACP-bd"/>
</dbReference>
<evidence type="ECO:0000256" key="3">
    <source>
        <dbReference type="ARBA" id="ARBA00048462"/>
    </source>
</evidence>
<dbReference type="SMART" id="SM00827">
    <property type="entry name" value="PKS_AT"/>
    <property type="match status" value="1"/>
</dbReference>
<dbReference type="InterPro" id="IPR001227">
    <property type="entry name" value="Ac_transferase_dom_sf"/>
</dbReference>
<proteinExistence type="inferred from homology"/>
<evidence type="ECO:0000259" key="6">
    <source>
        <dbReference type="SMART" id="SM00827"/>
    </source>
</evidence>
<dbReference type="OrthoDB" id="9805460at2"/>
<evidence type="ECO:0000256" key="2">
    <source>
        <dbReference type="ARBA" id="ARBA00023315"/>
    </source>
</evidence>
<keyword evidence="2 4" id="KW-0012">Acyltransferase</keyword>
<keyword evidence="1 4" id="KW-0808">Transferase</keyword>
<dbReference type="SUPFAM" id="SSF52151">
    <property type="entry name" value="FabD/lysophospholipase-like"/>
    <property type="match status" value="1"/>
</dbReference>
<evidence type="ECO:0000256" key="4">
    <source>
        <dbReference type="PIRNR" id="PIRNR000446"/>
    </source>
</evidence>
<comment type="similarity">
    <text evidence="4">Belongs to the fabD family.</text>
</comment>
<dbReference type="GO" id="GO:0006633">
    <property type="term" value="P:fatty acid biosynthetic process"/>
    <property type="evidence" value="ECO:0007669"/>
    <property type="project" value="TreeGrafter"/>
</dbReference>